<accession>A0A812P6U7</accession>
<protein>
    <submittedName>
        <fullName evidence="2">Uncharacterized protein</fullName>
    </submittedName>
</protein>
<reference evidence="2" key="1">
    <citation type="submission" date="2021-02" db="EMBL/GenBank/DDBJ databases">
        <authorList>
            <person name="Dougan E. K."/>
            <person name="Rhodes N."/>
            <person name="Thang M."/>
            <person name="Chan C."/>
        </authorList>
    </citation>
    <scope>NUCLEOTIDE SEQUENCE</scope>
</reference>
<dbReference type="AlphaFoldDB" id="A0A812P6U7"/>
<evidence type="ECO:0000256" key="1">
    <source>
        <dbReference type="SAM" id="MobiDB-lite"/>
    </source>
</evidence>
<keyword evidence="3" id="KW-1185">Reference proteome</keyword>
<proteinExistence type="predicted"/>
<feature type="region of interest" description="Disordered" evidence="1">
    <location>
        <begin position="130"/>
        <end position="159"/>
    </location>
</feature>
<feature type="compositionally biased region" description="Basic and acidic residues" evidence="1">
    <location>
        <begin position="133"/>
        <end position="148"/>
    </location>
</feature>
<evidence type="ECO:0000313" key="3">
    <source>
        <dbReference type="Proteomes" id="UP000604046"/>
    </source>
</evidence>
<dbReference type="EMBL" id="CAJNDS010002129">
    <property type="protein sequence ID" value="CAE7342590.1"/>
    <property type="molecule type" value="Genomic_DNA"/>
</dbReference>
<organism evidence="2 3">
    <name type="scientific">Symbiodinium natans</name>
    <dbReference type="NCBI Taxonomy" id="878477"/>
    <lineage>
        <taxon>Eukaryota</taxon>
        <taxon>Sar</taxon>
        <taxon>Alveolata</taxon>
        <taxon>Dinophyceae</taxon>
        <taxon>Suessiales</taxon>
        <taxon>Symbiodiniaceae</taxon>
        <taxon>Symbiodinium</taxon>
    </lineage>
</organism>
<evidence type="ECO:0000313" key="2">
    <source>
        <dbReference type="EMBL" id="CAE7342590.1"/>
    </source>
</evidence>
<dbReference type="Proteomes" id="UP000604046">
    <property type="component" value="Unassembled WGS sequence"/>
</dbReference>
<name>A0A812P6U7_9DINO</name>
<comment type="caution">
    <text evidence="2">The sequence shown here is derived from an EMBL/GenBank/DDBJ whole genome shotgun (WGS) entry which is preliminary data.</text>
</comment>
<gene>
    <name evidence="2" type="ORF">SNAT2548_LOCUS17938</name>
</gene>
<sequence length="186" mass="20692">MSLPRRRRPYKLARASQTALKVGATASSAVFTGSDMVRLHLRTAPSRPPGASWALSADWRPCSTGRWPMDGNDSETDQIFWGSCSAKRPMAEPGEVLHLPSRAVCAGRCKVGRCPAWLLVAHPVRRDRRIHPERRARDHPFSLEEARSHSMAPPPCRRQSTEHGFLLRRSAHRIGVCNTRAVALAC</sequence>